<dbReference type="GO" id="GO:0005737">
    <property type="term" value="C:cytoplasm"/>
    <property type="evidence" value="ECO:0007669"/>
    <property type="project" value="UniProtKB-SubCell"/>
</dbReference>
<dbReference type="PIRSF" id="PIRSF004878">
    <property type="entry name" value="RNase_P_4"/>
    <property type="match status" value="1"/>
</dbReference>
<dbReference type="Proteomes" id="UP000632195">
    <property type="component" value="Unassembled WGS sequence"/>
</dbReference>
<feature type="binding site" evidence="8">
    <location>
        <position position="61"/>
    </location>
    <ligand>
        <name>Zn(2+)</name>
        <dbReference type="ChEBI" id="CHEBI:29105"/>
    </ligand>
</feature>
<name>A0AA37BSJ4_9ARCH</name>
<dbReference type="GO" id="GO:0008270">
    <property type="term" value="F:zinc ion binding"/>
    <property type="evidence" value="ECO:0007669"/>
    <property type="project" value="UniProtKB-UniRule"/>
</dbReference>
<keyword evidence="3 8" id="KW-0540">Nuclease</keyword>
<dbReference type="Gene3D" id="1.20.5.420">
    <property type="entry name" value="Immunoglobulin FC, subunit C"/>
    <property type="match status" value="1"/>
</dbReference>
<dbReference type="GO" id="GO:0030677">
    <property type="term" value="C:ribonuclease P complex"/>
    <property type="evidence" value="ECO:0007669"/>
    <property type="project" value="UniProtKB-UniRule"/>
</dbReference>
<keyword evidence="7 8" id="KW-0862">Zinc</keyword>
<comment type="subcellular location">
    <subcellularLocation>
        <location evidence="8">Cytoplasm</location>
    </subcellularLocation>
</comment>
<evidence type="ECO:0000256" key="2">
    <source>
        <dbReference type="ARBA" id="ARBA00022694"/>
    </source>
</evidence>
<evidence type="ECO:0000256" key="6">
    <source>
        <dbReference type="ARBA" id="ARBA00022801"/>
    </source>
</evidence>
<protein>
    <recommendedName>
        <fullName evidence="8">Ribonuclease P protein component 4</fullName>
        <shortName evidence="8">RNase P component 4</shortName>
        <ecNumber evidence="8">3.1.26.5</ecNumber>
    </recommendedName>
    <alternativeName>
        <fullName evidence="8">Rpp21</fullName>
    </alternativeName>
</protein>
<dbReference type="GO" id="GO:0001682">
    <property type="term" value="P:tRNA 5'-leader removal"/>
    <property type="evidence" value="ECO:0007669"/>
    <property type="project" value="UniProtKB-UniRule"/>
</dbReference>
<comment type="similarity">
    <text evidence="8">Belongs to the eukaryotic/archaeal RNase P protein component 4 family.</text>
</comment>
<comment type="function">
    <text evidence="8">Part of ribonuclease P, a protein complex that generates mature tRNA molecules by cleaving their 5'-ends.</text>
</comment>
<organism evidence="9 10">
    <name type="scientific">Thermogymnomonas acidicola</name>
    <dbReference type="NCBI Taxonomy" id="399579"/>
    <lineage>
        <taxon>Archaea</taxon>
        <taxon>Methanobacteriati</taxon>
        <taxon>Thermoplasmatota</taxon>
        <taxon>Thermoplasmata</taxon>
        <taxon>Thermoplasmatales</taxon>
        <taxon>Thermogymnomonas</taxon>
    </lineage>
</organism>
<dbReference type="InterPro" id="IPR007175">
    <property type="entry name" value="Rpr2/Snm1/Rpp21"/>
</dbReference>
<evidence type="ECO:0000256" key="5">
    <source>
        <dbReference type="ARBA" id="ARBA00022759"/>
    </source>
</evidence>
<keyword evidence="4 8" id="KW-0479">Metal-binding</keyword>
<evidence type="ECO:0000313" key="9">
    <source>
        <dbReference type="EMBL" id="GGM78732.1"/>
    </source>
</evidence>
<dbReference type="AlphaFoldDB" id="A0AA37BSJ4"/>
<evidence type="ECO:0000256" key="7">
    <source>
        <dbReference type="ARBA" id="ARBA00022833"/>
    </source>
</evidence>
<keyword evidence="10" id="KW-1185">Reference proteome</keyword>
<dbReference type="RefSeq" id="WP_075057424.1">
    <property type="nucleotide sequence ID" value="NZ_BMNY01000003.1"/>
</dbReference>
<gene>
    <name evidence="8" type="primary">rnp4</name>
    <name evidence="9" type="ORF">GCM10007108_16140</name>
</gene>
<dbReference type="HAMAP" id="MF_00757">
    <property type="entry name" value="RNase_P_4"/>
    <property type="match status" value="1"/>
</dbReference>
<keyword evidence="2 8" id="KW-0819">tRNA processing</keyword>
<feature type="binding site" evidence="8">
    <location>
        <position position="88"/>
    </location>
    <ligand>
        <name>Zn(2+)</name>
        <dbReference type="ChEBI" id="CHEBI:29105"/>
    </ligand>
</feature>
<feature type="binding site" evidence="8">
    <location>
        <position position="64"/>
    </location>
    <ligand>
        <name>Zn(2+)</name>
        <dbReference type="ChEBI" id="CHEBI:29105"/>
    </ligand>
</feature>
<evidence type="ECO:0000256" key="1">
    <source>
        <dbReference type="ARBA" id="ARBA00022490"/>
    </source>
</evidence>
<feature type="binding site" evidence="8">
    <location>
        <position position="85"/>
    </location>
    <ligand>
        <name>Zn(2+)</name>
        <dbReference type="ChEBI" id="CHEBI:29105"/>
    </ligand>
</feature>
<proteinExistence type="inferred from homology"/>
<dbReference type="Pfam" id="PF04032">
    <property type="entry name" value="Rpr2"/>
    <property type="match status" value="1"/>
</dbReference>
<dbReference type="EMBL" id="BMNY01000003">
    <property type="protein sequence ID" value="GGM78732.1"/>
    <property type="molecule type" value="Genomic_DNA"/>
</dbReference>
<comment type="cofactor">
    <cofactor evidence="8">
        <name>Zn(2+)</name>
        <dbReference type="ChEBI" id="CHEBI:29105"/>
    </cofactor>
    <text evidence="8">Binds 1 zinc ion per subunit.</text>
</comment>
<dbReference type="GO" id="GO:0004526">
    <property type="term" value="F:ribonuclease P activity"/>
    <property type="evidence" value="ECO:0007669"/>
    <property type="project" value="UniProtKB-UniRule"/>
</dbReference>
<comment type="subunit">
    <text evidence="8">Consists of a catalytic RNA component and at least 4-5 protein subunits.</text>
</comment>
<sequence>MRSTFGKRELRAIARERIWHMFDLASVEDDPALAARYIVIMERLALRMDLTLPKEIKRSYCKVCKWPYRFGTVLRIRRRLLIVHCGHCGDIRRIPLEKVSR</sequence>
<evidence type="ECO:0000313" key="10">
    <source>
        <dbReference type="Proteomes" id="UP000632195"/>
    </source>
</evidence>
<accession>A0AA37BSJ4</accession>
<dbReference type="InterPro" id="IPR016432">
    <property type="entry name" value="RNP4"/>
</dbReference>
<keyword evidence="6 8" id="KW-0378">Hydrolase</keyword>
<evidence type="ECO:0000256" key="8">
    <source>
        <dbReference type="HAMAP-Rule" id="MF_00757"/>
    </source>
</evidence>
<evidence type="ECO:0000256" key="3">
    <source>
        <dbReference type="ARBA" id="ARBA00022722"/>
    </source>
</evidence>
<keyword evidence="5 8" id="KW-0255">Endonuclease</keyword>
<evidence type="ECO:0000256" key="4">
    <source>
        <dbReference type="ARBA" id="ARBA00022723"/>
    </source>
</evidence>
<keyword evidence="1 8" id="KW-0963">Cytoplasm</keyword>
<reference evidence="9" key="1">
    <citation type="journal article" date="2014" name="Int. J. Syst. Evol. Microbiol.">
        <title>Complete genome sequence of Corynebacterium casei LMG S-19264T (=DSM 44701T), isolated from a smear-ripened cheese.</title>
        <authorList>
            <consortium name="US DOE Joint Genome Institute (JGI-PGF)"/>
            <person name="Walter F."/>
            <person name="Albersmeier A."/>
            <person name="Kalinowski J."/>
            <person name="Ruckert C."/>
        </authorList>
    </citation>
    <scope>NUCLEOTIDE SEQUENCE</scope>
    <source>
        <strain evidence="9">JCM 13583</strain>
    </source>
</reference>
<dbReference type="EC" id="3.1.26.5" evidence="8"/>
<reference evidence="9" key="2">
    <citation type="submission" date="2022-09" db="EMBL/GenBank/DDBJ databases">
        <authorList>
            <person name="Sun Q."/>
            <person name="Ohkuma M."/>
        </authorList>
    </citation>
    <scope>NUCLEOTIDE SEQUENCE</scope>
    <source>
        <strain evidence="9">JCM 13583</strain>
    </source>
</reference>
<comment type="catalytic activity">
    <reaction evidence="8">
        <text>Endonucleolytic cleavage of RNA, removing 5'-extranucleotides from tRNA precursor.</text>
        <dbReference type="EC" id="3.1.26.5"/>
    </reaction>
</comment>
<comment type="caution">
    <text evidence="9">The sequence shown here is derived from an EMBL/GenBank/DDBJ whole genome shotgun (WGS) entry which is preliminary data.</text>
</comment>